<comment type="caution">
    <text evidence="1">The sequence shown here is derived from an EMBL/GenBank/DDBJ whole genome shotgun (WGS) entry which is preliminary data.</text>
</comment>
<accession>A0A4R0NMT0</accession>
<organism evidence="1 2">
    <name type="scientific">Pedobacter psychroterrae</name>
    <dbReference type="NCBI Taxonomy" id="2530453"/>
    <lineage>
        <taxon>Bacteria</taxon>
        <taxon>Pseudomonadati</taxon>
        <taxon>Bacteroidota</taxon>
        <taxon>Sphingobacteriia</taxon>
        <taxon>Sphingobacteriales</taxon>
        <taxon>Sphingobacteriaceae</taxon>
        <taxon>Pedobacter</taxon>
    </lineage>
</organism>
<proteinExistence type="predicted"/>
<dbReference type="EMBL" id="SJSL01000002">
    <property type="protein sequence ID" value="TCD01539.1"/>
    <property type="molecule type" value="Genomic_DNA"/>
</dbReference>
<gene>
    <name evidence="1" type="ORF">EZ437_12445</name>
</gene>
<dbReference type="RefSeq" id="WP_131596339.1">
    <property type="nucleotide sequence ID" value="NZ_SJSL01000002.1"/>
</dbReference>
<protein>
    <submittedName>
        <fullName evidence="1">Uncharacterized protein</fullName>
    </submittedName>
</protein>
<dbReference type="Proteomes" id="UP000293347">
    <property type="component" value="Unassembled WGS sequence"/>
</dbReference>
<evidence type="ECO:0000313" key="2">
    <source>
        <dbReference type="Proteomes" id="UP000293347"/>
    </source>
</evidence>
<dbReference type="AlphaFoldDB" id="A0A4R0NMT0"/>
<evidence type="ECO:0000313" key="1">
    <source>
        <dbReference type="EMBL" id="TCD01539.1"/>
    </source>
</evidence>
<name>A0A4R0NMT0_9SPHI</name>
<reference evidence="1 2" key="1">
    <citation type="submission" date="2019-02" db="EMBL/GenBank/DDBJ databases">
        <title>Pedobacter sp. RP-1-14 sp. nov., isolated from Arctic soil.</title>
        <authorList>
            <person name="Dahal R.H."/>
        </authorList>
    </citation>
    <scope>NUCLEOTIDE SEQUENCE [LARGE SCALE GENOMIC DNA]</scope>
    <source>
        <strain evidence="1 2">RP-1-14</strain>
    </source>
</reference>
<sequence length="152" mass="17844">MDTLIDSTLSAELQENYLEKKELRLDLLFPEDEFHFCQNIFNQVLSEKVERESLPKIEMISFTLNVILERRRQLKDSLQSQKCELKKLLEGDSMEVKVSMFKTEDAIIDEILLLINAEKLIKEDLLALVKRQQLNKLPIVQAKVLNANRYHI</sequence>
<dbReference type="OrthoDB" id="769282at2"/>
<keyword evidence="2" id="KW-1185">Reference proteome</keyword>